<comment type="caution">
    <text evidence="2">The sequence shown here is derived from an EMBL/GenBank/DDBJ whole genome shotgun (WGS) entry which is preliminary data.</text>
</comment>
<evidence type="ECO:0000313" key="3">
    <source>
        <dbReference type="Proteomes" id="UP000275348"/>
    </source>
</evidence>
<name>A0A3L9M398_9FLAO</name>
<accession>A0A3L9M398</accession>
<dbReference type="EMBL" id="RDOJ01000028">
    <property type="protein sequence ID" value="RLZ06446.1"/>
    <property type="molecule type" value="Genomic_DNA"/>
</dbReference>
<dbReference type="PANTHER" id="PTHR39639">
    <property type="entry name" value="CHROMOSOME 16, WHOLE GENOME SHOTGUN SEQUENCE"/>
    <property type="match status" value="1"/>
</dbReference>
<feature type="domain" description="GmrSD restriction endonucleases N-terminal" evidence="1">
    <location>
        <begin position="19"/>
        <end position="162"/>
    </location>
</feature>
<evidence type="ECO:0000313" key="2">
    <source>
        <dbReference type="EMBL" id="RLZ06446.1"/>
    </source>
</evidence>
<dbReference type="RefSeq" id="WP_121935733.1">
    <property type="nucleotide sequence ID" value="NZ_RDOJ01000028.1"/>
</dbReference>
<sequence>MDNNRLPESIPSSNIKIIELYNKLETEKLIPDPDFQRKLVWKKQHKFHFIETILLNYPFPEVYIASSDIDVETLQAKEIVVDGQQRLTTIRDYIKGEGDFSDQKSIASFSSLSADQKKDFLNYYVSVRDLKDLAIEEIKEIFQRINNTEYSLNTVEKQNAQYGDGEFLIFCKQITDLDAITKQETDVLIEKELREFFVGFWSKVKVFDDNDNSRMLALQYVANLVVTVIEPDYFHRNTKTQNYISDYNNDFPQNNNVLKILKEVLEFINKIELNENSYWFRKPNLFSLIVELSRFEKIEKIDIPKFKQDLENFEILSNQYFAKIDLHLINEDYKLYFEYAKQGVNDKGQRLHRGKVVEKLITENLIA</sequence>
<dbReference type="Pfam" id="PF03235">
    <property type="entry name" value="GmrSD_N"/>
    <property type="match status" value="1"/>
</dbReference>
<proteinExistence type="predicted"/>
<keyword evidence="3" id="KW-1185">Reference proteome</keyword>
<protein>
    <submittedName>
        <fullName evidence="2">DUF262 domain-containing protein</fullName>
    </submittedName>
</protein>
<dbReference type="InterPro" id="IPR004919">
    <property type="entry name" value="GmrSD_N"/>
</dbReference>
<dbReference type="OrthoDB" id="9764212at2"/>
<gene>
    <name evidence="2" type="ORF">EAH69_13445</name>
</gene>
<organism evidence="2 3">
    <name type="scientific">Faecalibacter macacae</name>
    <dbReference type="NCBI Taxonomy" id="1859289"/>
    <lineage>
        <taxon>Bacteria</taxon>
        <taxon>Pseudomonadati</taxon>
        <taxon>Bacteroidota</taxon>
        <taxon>Flavobacteriia</taxon>
        <taxon>Flavobacteriales</taxon>
        <taxon>Weeksellaceae</taxon>
        <taxon>Faecalibacter</taxon>
    </lineage>
</organism>
<dbReference type="PANTHER" id="PTHR39639:SF1">
    <property type="entry name" value="DUF262 DOMAIN-CONTAINING PROTEIN"/>
    <property type="match status" value="1"/>
</dbReference>
<evidence type="ECO:0000259" key="1">
    <source>
        <dbReference type="Pfam" id="PF03235"/>
    </source>
</evidence>
<dbReference type="AlphaFoldDB" id="A0A3L9M398"/>
<dbReference type="Proteomes" id="UP000275348">
    <property type="component" value="Unassembled WGS sequence"/>
</dbReference>
<reference evidence="2 3" key="1">
    <citation type="submission" date="2018-10" db="EMBL/GenBank/DDBJ databases">
        <authorList>
            <person name="Chen X."/>
        </authorList>
    </citation>
    <scope>NUCLEOTIDE SEQUENCE [LARGE SCALE GENOMIC DNA]</scope>
    <source>
        <strain evidence="2 3">YIM 102668</strain>
    </source>
</reference>